<name>A0A8C9FTH7_PAVCR</name>
<keyword evidence="3" id="KW-0325">Glycoprotein</keyword>
<reference evidence="5" key="1">
    <citation type="submission" date="2025-08" db="UniProtKB">
        <authorList>
            <consortium name="Ensembl"/>
        </authorList>
    </citation>
    <scope>IDENTIFICATION</scope>
</reference>
<evidence type="ECO:0000313" key="6">
    <source>
        <dbReference type="Proteomes" id="UP000694428"/>
    </source>
</evidence>
<dbReference type="Gene3D" id="2.70.170.10">
    <property type="entry name" value="Neurotransmitter-gated ion-channel ligand-binding domain"/>
    <property type="match status" value="1"/>
</dbReference>
<dbReference type="GO" id="GO:0097060">
    <property type="term" value="C:synaptic membrane"/>
    <property type="evidence" value="ECO:0007669"/>
    <property type="project" value="UniProtKB-SubCell"/>
</dbReference>
<reference evidence="5" key="2">
    <citation type="submission" date="2025-09" db="UniProtKB">
        <authorList>
            <consortium name="Ensembl"/>
        </authorList>
    </citation>
    <scope>IDENTIFICATION</scope>
</reference>
<dbReference type="GO" id="GO:0005230">
    <property type="term" value="F:extracellular ligand-gated monoatomic ion channel activity"/>
    <property type="evidence" value="ECO:0007669"/>
    <property type="project" value="InterPro"/>
</dbReference>
<dbReference type="GO" id="GO:0006821">
    <property type="term" value="P:chloride transport"/>
    <property type="evidence" value="ECO:0007669"/>
    <property type="project" value="InterPro"/>
</dbReference>
<evidence type="ECO:0000256" key="2">
    <source>
        <dbReference type="ARBA" id="ARBA00023157"/>
    </source>
</evidence>
<keyword evidence="2" id="KW-1015">Disulfide bond</keyword>
<dbReference type="PRINTS" id="PR01620">
    <property type="entry name" value="GABAARGAMMA"/>
</dbReference>
<comment type="subcellular location">
    <subcellularLocation>
        <location evidence="4">Synaptic cell membrane</location>
        <topology evidence="4">Multi-pass membrane protein</topology>
    </subcellularLocation>
</comment>
<dbReference type="AlphaFoldDB" id="A0A8C9FTH7"/>
<dbReference type="Proteomes" id="UP000694428">
    <property type="component" value="Unplaced"/>
</dbReference>
<evidence type="ECO:0000256" key="1">
    <source>
        <dbReference type="ARBA" id="ARBA00023018"/>
    </source>
</evidence>
<dbReference type="GO" id="GO:0007214">
    <property type="term" value="P:gamma-aminobutyric acid signaling pathway"/>
    <property type="evidence" value="ECO:0007669"/>
    <property type="project" value="InterPro"/>
</dbReference>
<dbReference type="InterPro" id="IPR005437">
    <property type="entry name" value="GABRG-1/4"/>
</dbReference>
<protein>
    <submittedName>
        <fullName evidence="5">Uncharacterized protein</fullName>
    </submittedName>
</protein>
<sequence>MSTDASPNIRSFPFLHFYVFNSSTQKGDDDYEDYTSNKTWVLTPKVHESDVTLILNGLLEGYDNKLRPDIGVKPTVIHTDMYVNSIGPVNAINMVGK</sequence>
<keyword evidence="1" id="KW-0770">Synapse</keyword>
<dbReference type="SUPFAM" id="SSF63712">
    <property type="entry name" value="Nicotinic receptor ligand binding domain-like"/>
    <property type="match status" value="1"/>
</dbReference>
<dbReference type="InterPro" id="IPR036734">
    <property type="entry name" value="Neur_chan_lig-bd_sf"/>
</dbReference>
<evidence type="ECO:0000313" key="5">
    <source>
        <dbReference type="Ensembl" id="ENSPSTP00000020612.1"/>
    </source>
</evidence>
<proteinExistence type="predicted"/>
<keyword evidence="6" id="KW-1185">Reference proteome</keyword>
<accession>A0A8C9FTH7</accession>
<evidence type="ECO:0000256" key="3">
    <source>
        <dbReference type="ARBA" id="ARBA00023180"/>
    </source>
</evidence>
<organism evidence="5 6">
    <name type="scientific">Pavo cristatus</name>
    <name type="common">Indian peafowl</name>
    <name type="synonym">Blue peafowl</name>
    <dbReference type="NCBI Taxonomy" id="9049"/>
    <lineage>
        <taxon>Eukaryota</taxon>
        <taxon>Metazoa</taxon>
        <taxon>Chordata</taxon>
        <taxon>Craniata</taxon>
        <taxon>Vertebrata</taxon>
        <taxon>Euteleostomi</taxon>
        <taxon>Archelosauria</taxon>
        <taxon>Archosauria</taxon>
        <taxon>Dinosauria</taxon>
        <taxon>Saurischia</taxon>
        <taxon>Theropoda</taxon>
        <taxon>Coelurosauria</taxon>
        <taxon>Aves</taxon>
        <taxon>Neognathae</taxon>
        <taxon>Galloanserae</taxon>
        <taxon>Galliformes</taxon>
        <taxon>Phasianidae</taxon>
        <taxon>Phasianinae</taxon>
        <taxon>Pavo</taxon>
    </lineage>
</organism>
<evidence type="ECO:0000256" key="4">
    <source>
        <dbReference type="ARBA" id="ARBA00034099"/>
    </source>
</evidence>
<dbReference type="GO" id="GO:0004890">
    <property type="term" value="F:GABA-A receptor activity"/>
    <property type="evidence" value="ECO:0007669"/>
    <property type="project" value="InterPro"/>
</dbReference>
<dbReference type="Ensembl" id="ENSPSTT00000021622.1">
    <property type="protein sequence ID" value="ENSPSTP00000020612.1"/>
    <property type="gene ID" value="ENSPSTG00000014969.1"/>
</dbReference>